<accession>A0A3N7EHF2</accession>
<protein>
    <submittedName>
        <fullName evidence="1">Uncharacterized protein</fullName>
    </submittedName>
</protein>
<dbReference type="EMBL" id="CM009290">
    <property type="protein sequence ID" value="RQO84540.1"/>
    <property type="molecule type" value="Genomic_DNA"/>
</dbReference>
<dbReference type="AlphaFoldDB" id="A0A3N7EHF2"/>
<dbReference type="Proteomes" id="UP000006729">
    <property type="component" value="Chromosome 1"/>
</dbReference>
<proteinExistence type="predicted"/>
<name>A0A3N7EHF2_POPTR</name>
<evidence type="ECO:0000313" key="1">
    <source>
        <dbReference type="EMBL" id="RQO84540.1"/>
    </source>
</evidence>
<sequence>MVLNQAAAAFDEGVNPQRKYQVMPAKGPSLCIFSLFFSFLGKGPFLSDCLIYFCHN</sequence>
<keyword evidence="2" id="KW-1185">Reference proteome</keyword>
<gene>
    <name evidence="1" type="ORF">POPTR_001G074650</name>
</gene>
<dbReference type="InParanoid" id="A0A3N7EHF2"/>
<reference evidence="1 2" key="1">
    <citation type="journal article" date="2006" name="Science">
        <title>The genome of black cottonwood, Populus trichocarpa (Torr. &amp; Gray).</title>
        <authorList>
            <person name="Tuskan G.A."/>
            <person name="Difazio S."/>
            <person name="Jansson S."/>
            <person name="Bohlmann J."/>
            <person name="Grigoriev I."/>
            <person name="Hellsten U."/>
            <person name="Putnam N."/>
            <person name="Ralph S."/>
            <person name="Rombauts S."/>
            <person name="Salamov A."/>
            <person name="Schein J."/>
            <person name="Sterck L."/>
            <person name="Aerts A."/>
            <person name="Bhalerao R.R."/>
            <person name="Bhalerao R.P."/>
            <person name="Blaudez D."/>
            <person name="Boerjan W."/>
            <person name="Brun A."/>
            <person name="Brunner A."/>
            <person name="Busov V."/>
            <person name="Campbell M."/>
            <person name="Carlson J."/>
            <person name="Chalot M."/>
            <person name="Chapman J."/>
            <person name="Chen G.L."/>
            <person name="Cooper D."/>
            <person name="Coutinho P.M."/>
            <person name="Couturier J."/>
            <person name="Covert S."/>
            <person name="Cronk Q."/>
            <person name="Cunningham R."/>
            <person name="Davis J."/>
            <person name="Degroeve S."/>
            <person name="Dejardin A."/>
            <person name="Depamphilis C."/>
            <person name="Detter J."/>
            <person name="Dirks B."/>
            <person name="Dubchak I."/>
            <person name="Duplessis S."/>
            <person name="Ehlting J."/>
            <person name="Ellis B."/>
            <person name="Gendler K."/>
            <person name="Goodstein D."/>
            <person name="Gribskov M."/>
            <person name="Grimwood J."/>
            <person name="Groover A."/>
            <person name="Gunter L."/>
            <person name="Hamberger B."/>
            <person name="Heinze B."/>
            <person name="Helariutta Y."/>
            <person name="Henrissat B."/>
            <person name="Holligan D."/>
            <person name="Holt R."/>
            <person name="Huang W."/>
            <person name="Islam-Faridi N."/>
            <person name="Jones S."/>
            <person name="Jones-Rhoades M."/>
            <person name="Jorgensen R."/>
            <person name="Joshi C."/>
            <person name="Kangasjarvi J."/>
            <person name="Karlsson J."/>
            <person name="Kelleher C."/>
            <person name="Kirkpatrick R."/>
            <person name="Kirst M."/>
            <person name="Kohler A."/>
            <person name="Kalluri U."/>
            <person name="Larimer F."/>
            <person name="Leebens-Mack J."/>
            <person name="Leple J.C."/>
            <person name="Locascio P."/>
            <person name="Lou Y."/>
            <person name="Lucas S."/>
            <person name="Martin F."/>
            <person name="Montanini B."/>
            <person name="Napoli C."/>
            <person name="Nelson D.R."/>
            <person name="Nelson C."/>
            <person name="Nieminen K."/>
            <person name="Nilsson O."/>
            <person name="Pereda V."/>
            <person name="Peter G."/>
            <person name="Philippe R."/>
            <person name="Pilate G."/>
            <person name="Poliakov A."/>
            <person name="Razumovskaya J."/>
            <person name="Richardson P."/>
            <person name="Rinaldi C."/>
            <person name="Ritland K."/>
            <person name="Rouze P."/>
            <person name="Ryaboy D."/>
            <person name="Schmutz J."/>
            <person name="Schrader J."/>
            <person name="Segerman B."/>
            <person name="Shin H."/>
            <person name="Siddiqui A."/>
            <person name="Sterky F."/>
            <person name="Terry A."/>
            <person name="Tsai C.J."/>
            <person name="Uberbacher E."/>
            <person name="Unneberg P."/>
            <person name="Vahala J."/>
            <person name="Wall K."/>
            <person name="Wessler S."/>
            <person name="Yang G."/>
            <person name="Yin T."/>
            <person name="Douglas C."/>
            <person name="Marra M."/>
            <person name="Sandberg G."/>
            <person name="Van de Peer Y."/>
            <person name="Rokhsar D."/>
        </authorList>
    </citation>
    <scope>NUCLEOTIDE SEQUENCE [LARGE SCALE GENOMIC DNA]</scope>
    <source>
        <strain evidence="2">cv. Nisqually</strain>
    </source>
</reference>
<evidence type="ECO:0000313" key="2">
    <source>
        <dbReference type="Proteomes" id="UP000006729"/>
    </source>
</evidence>
<organism evidence="1 2">
    <name type="scientific">Populus trichocarpa</name>
    <name type="common">Western balsam poplar</name>
    <name type="synonym">Populus balsamifera subsp. trichocarpa</name>
    <dbReference type="NCBI Taxonomy" id="3694"/>
    <lineage>
        <taxon>Eukaryota</taxon>
        <taxon>Viridiplantae</taxon>
        <taxon>Streptophyta</taxon>
        <taxon>Embryophyta</taxon>
        <taxon>Tracheophyta</taxon>
        <taxon>Spermatophyta</taxon>
        <taxon>Magnoliopsida</taxon>
        <taxon>eudicotyledons</taxon>
        <taxon>Gunneridae</taxon>
        <taxon>Pentapetalae</taxon>
        <taxon>rosids</taxon>
        <taxon>fabids</taxon>
        <taxon>Malpighiales</taxon>
        <taxon>Salicaceae</taxon>
        <taxon>Saliceae</taxon>
        <taxon>Populus</taxon>
    </lineage>
</organism>